<feature type="region of interest" description="Disordered" evidence="2">
    <location>
        <begin position="436"/>
        <end position="611"/>
    </location>
</feature>
<feature type="region of interest" description="Disordered" evidence="2">
    <location>
        <begin position="74"/>
        <end position="94"/>
    </location>
</feature>
<dbReference type="EMBL" id="JBCNJP010000016">
    <property type="protein sequence ID" value="KAK9066011.1"/>
    <property type="molecule type" value="Genomic_DNA"/>
</dbReference>
<feature type="compositionally biased region" description="Basic and acidic residues" evidence="2">
    <location>
        <begin position="321"/>
        <end position="407"/>
    </location>
</feature>
<dbReference type="PANTHER" id="PTHR23172">
    <property type="entry name" value="AUXILIN/CYCLIN G-ASSOCIATED KINASE-RELATED"/>
    <property type="match status" value="1"/>
</dbReference>
<reference evidence="3 4" key="1">
    <citation type="submission" date="2024-04" db="EMBL/GenBank/DDBJ databases">
        <title>The reference genome of an endangered Asteraceae, Deinandra increscens subsp. villosa, native to the Central Coast of California.</title>
        <authorList>
            <person name="Guilliams M."/>
            <person name="Hasenstab-Lehman K."/>
            <person name="Meyer R."/>
            <person name="Mcevoy S."/>
        </authorList>
    </citation>
    <scope>NUCLEOTIDE SEQUENCE [LARGE SCALE GENOMIC DNA]</scope>
    <source>
        <tissue evidence="3">Leaf</tissue>
    </source>
</reference>
<feature type="compositionally biased region" description="Basic and acidic residues" evidence="2">
    <location>
        <begin position="436"/>
        <end position="472"/>
    </location>
</feature>
<dbReference type="PANTHER" id="PTHR23172:SF19">
    <property type="entry name" value="J DOMAIN-CONTAINING PROTEIN"/>
    <property type="match status" value="1"/>
</dbReference>
<dbReference type="Proteomes" id="UP001408789">
    <property type="component" value="Unassembled WGS sequence"/>
</dbReference>
<evidence type="ECO:0000313" key="3">
    <source>
        <dbReference type="EMBL" id="KAK9066011.1"/>
    </source>
</evidence>
<feature type="compositionally biased region" description="Basic and acidic residues" evidence="2">
    <location>
        <begin position="208"/>
        <end position="217"/>
    </location>
</feature>
<dbReference type="Gene3D" id="1.10.287.110">
    <property type="entry name" value="DnaJ domain"/>
    <property type="match status" value="1"/>
</dbReference>
<dbReference type="SUPFAM" id="SSF46565">
    <property type="entry name" value="Chaperone J-domain"/>
    <property type="match status" value="1"/>
</dbReference>
<comment type="caution">
    <text evidence="3">The sequence shown here is derived from an EMBL/GenBank/DDBJ whole genome shotgun (WGS) entry which is preliminary data.</text>
</comment>
<feature type="compositionally biased region" description="Polar residues" evidence="2">
    <location>
        <begin position="281"/>
        <end position="297"/>
    </location>
</feature>
<feature type="compositionally biased region" description="Polar residues" evidence="2">
    <location>
        <begin position="218"/>
        <end position="235"/>
    </location>
</feature>
<dbReference type="GO" id="GO:0031982">
    <property type="term" value="C:vesicle"/>
    <property type="evidence" value="ECO:0007669"/>
    <property type="project" value="TreeGrafter"/>
</dbReference>
<protein>
    <submittedName>
        <fullName evidence="3">Uncharacterized protein</fullName>
    </submittedName>
</protein>
<feature type="compositionally biased region" description="Basic and acidic residues" evidence="2">
    <location>
        <begin position="173"/>
        <end position="183"/>
    </location>
</feature>
<gene>
    <name evidence="3" type="ORF">SSX86_015413</name>
</gene>
<evidence type="ECO:0000256" key="2">
    <source>
        <dbReference type="SAM" id="MobiDB-lite"/>
    </source>
</evidence>
<dbReference type="GO" id="GO:0005737">
    <property type="term" value="C:cytoplasm"/>
    <property type="evidence" value="ECO:0007669"/>
    <property type="project" value="TreeGrafter"/>
</dbReference>
<feature type="region of interest" description="Disordered" evidence="2">
    <location>
        <begin position="1"/>
        <end position="39"/>
    </location>
</feature>
<name>A0AAP0CZS6_9ASTR</name>
<dbReference type="GO" id="GO:0072583">
    <property type="term" value="P:clathrin-dependent endocytosis"/>
    <property type="evidence" value="ECO:0007669"/>
    <property type="project" value="TreeGrafter"/>
</dbReference>
<dbReference type="InterPro" id="IPR036869">
    <property type="entry name" value="J_dom_sf"/>
</dbReference>
<accession>A0AAP0CZS6</accession>
<sequence length="711" mass="79008">MDEFGSLASDFEFSPHDKPAPMKLEGNRPPFPFSSGNVSENNQIFNEAVNNDSKSTSARSDFADFDHVAMFKNSTNNDDEARGETSSLNVPVHDEDVFDGLPGLKSKSMSSSASGCEESIFASMTTLSPKRSQQSSSGFDDLIPGFGSGIPASDSRSSSEPTEISTANAKETSINKDSMEKASLRNSVSQSPVDDFRESHQTVYDIPEVSRNHHRSFDQSTSPPSNKDTSSQMGQQADEIWLSVSEIPLFTQPTTAPPPARPPPPIPRRNSKPERGRLGLSSRNTGNGISSTSSPKHFQSPGPCPPAEEMGSNLASAAMKEAMDRAEAKFRHAKEIRERENAKASRNKDSMQPGRDEQLQKEEEEREQRRVEKERIREVERQKARQAVDRANREARERASDEARLKSEQVAVQRAQAEACERAAVEAKERTERAAMEAREKAEEEVRCRSERAAVERVVSEARKRAAAEAREQAAVSRTNQQKDDIDLESFFSAGTQPSSAPRPGETFDFGFGPPSQSRQGPEGAHRTSTSGVSSNVRKASSNTNIVDDLSSVFGASPKSKQIHEVKGESEERRRARLEREQRTQERAAKALAEKNQRDLRSQREQEERHRIGGTLDPEIKRWAAGKEGNLRALLSTLQYILWPECGWQPVSLTDLISGANVKKAYRKATLCIHPDKVQQKGANLQQKYVSEKVFDILKEAWNKFNSEELF</sequence>
<dbReference type="FunFam" id="1.10.287.110:FF:000009">
    <property type="entry name" value="Auxilin-related protein 1"/>
    <property type="match status" value="1"/>
</dbReference>
<dbReference type="AlphaFoldDB" id="A0AAP0CZS6"/>
<feature type="compositionally biased region" description="Pro residues" evidence="2">
    <location>
        <begin position="255"/>
        <end position="267"/>
    </location>
</feature>
<proteinExistence type="predicted"/>
<evidence type="ECO:0000256" key="1">
    <source>
        <dbReference type="ARBA" id="ARBA00023054"/>
    </source>
</evidence>
<feature type="compositionally biased region" description="Polar residues" evidence="2">
    <location>
        <begin position="154"/>
        <end position="172"/>
    </location>
</feature>
<keyword evidence="1" id="KW-0175">Coiled coil</keyword>
<feature type="compositionally biased region" description="Basic and acidic residues" evidence="2">
    <location>
        <begin position="562"/>
        <end position="611"/>
    </location>
</feature>
<dbReference type="GO" id="GO:0072318">
    <property type="term" value="P:clathrin coat disassembly"/>
    <property type="evidence" value="ECO:0007669"/>
    <property type="project" value="TreeGrafter"/>
</dbReference>
<keyword evidence="4" id="KW-1185">Reference proteome</keyword>
<evidence type="ECO:0000313" key="4">
    <source>
        <dbReference type="Proteomes" id="UP001408789"/>
    </source>
</evidence>
<feature type="compositionally biased region" description="Polar residues" evidence="2">
    <location>
        <begin position="527"/>
        <end position="546"/>
    </location>
</feature>
<organism evidence="3 4">
    <name type="scientific">Deinandra increscens subsp. villosa</name>
    <dbReference type="NCBI Taxonomy" id="3103831"/>
    <lineage>
        <taxon>Eukaryota</taxon>
        <taxon>Viridiplantae</taxon>
        <taxon>Streptophyta</taxon>
        <taxon>Embryophyta</taxon>
        <taxon>Tracheophyta</taxon>
        <taxon>Spermatophyta</taxon>
        <taxon>Magnoliopsida</taxon>
        <taxon>eudicotyledons</taxon>
        <taxon>Gunneridae</taxon>
        <taxon>Pentapetalae</taxon>
        <taxon>asterids</taxon>
        <taxon>campanulids</taxon>
        <taxon>Asterales</taxon>
        <taxon>Asteraceae</taxon>
        <taxon>Asteroideae</taxon>
        <taxon>Heliantheae alliance</taxon>
        <taxon>Madieae</taxon>
        <taxon>Madiinae</taxon>
        <taxon>Deinandra</taxon>
    </lineage>
</organism>
<feature type="compositionally biased region" description="Polar residues" evidence="2">
    <location>
        <begin position="124"/>
        <end position="138"/>
    </location>
</feature>
<feature type="region of interest" description="Disordered" evidence="2">
    <location>
        <begin position="124"/>
        <end position="416"/>
    </location>
</feature>
<dbReference type="GO" id="GO:0030276">
    <property type="term" value="F:clathrin binding"/>
    <property type="evidence" value="ECO:0007669"/>
    <property type="project" value="TreeGrafter"/>
</dbReference>